<dbReference type="SUPFAM" id="SSF49464">
    <property type="entry name" value="Carboxypeptidase regulatory domain-like"/>
    <property type="match status" value="1"/>
</dbReference>
<evidence type="ECO:0008006" key="3">
    <source>
        <dbReference type="Google" id="ProtNLM"/>
    </source>
</evidence>
<keyword evidence="2" id="KW-1185">Reference proteome</keyword>
<dbReference type="OrthoDB" id="714262at2"/>
<protein>
    <recommendedName>
        <fullName evidence="3">Carboxypeptidase-like regulatory domain-containing protein</fullName>
    </recommendedName>
</protein>
<comment type="caution">
    <text evidence="1">The sequence shown here is derived from an EMBL/GenBank/DDBJ whole genome shotgun (WGS) entry which is preliminary data.</text>
</comment>
<dbReference type="AlphaFoldDB" id="A0A9Q5DCG3"/>
<sequence length="235" mass="27458">MIRIIIILAVLLCILQRGQAQSLLQGHVSQGDSIPLTGVTVLNKRMQHAAITDDKGNYQLKAQRGDTLLLKALGYMPLLYIVTKEKDNIRHRLQPQPIELQTVRIIRYGYLKDSQRLRDEFRNEFNFRRPRWNEVVPSVGPLIAVNINQLYRAVSFAKNRKKDRFKKILLEKEKQNTIDRLFNPEVITQLTGMEGDSLADFMLRHQPSYEFITNASDYDLYQYIREQYLKYSSGK</sequence>
<dbReference type="EMBL" id="RIAR02000001">
    <property type="protein sequence ID" value="NSL89846.1"/>
    <property type="molecule type" value="Genomic_DNA"/>
</dbReference>
<organism evidence="1 2">
    <name type="scientific">Chitinophaga solisilvae</name>
    <dbReference type="NCBI Taxonomy" id="1233460"/>
    <lineage>
        <taxon>Bacteria</taxon>
        <taxon>Pseudomonadati</taxon>
        <taxon>Bacteroidota</taxon>
        <taxon>Chitinophagia</taxon>
        <taxon>Chitinophagales</taxon>
        <taxon>Chitinophagaceae</taxon>
        <taxon>Chitinophaga</taxon>
    </lineage>
</organism>
<evidence type="ECO:0000313" key="1">
    <source>
        <dbReference type="EMBL" id="NSL89846.1"/>
    </source>
</evidence>
<reference evidence="1" key="1">
    <citation type="submission" date="2020-05" db="EMBL/GenBank/DDBJ databases">
        <title>Chitinophaga laudate sp. nov., isolated from a tropical peat swamp.</title>
        <authorList>
            <person name="Goh C.B.S."/>
            <person name="Lee M.S."/>
            <person name="Parimannan S."/>
            <person name="Pasbakhsh P."/>
            <person name="Yule C.M."/>
            <person name="Rajandas H."/>
            <person name="Loke S."/>
            <person name="Croft L."/>
            <person name="Tan J.B.L."/>
        </authorList>
    </citation>
    <scope>NUCLEOTIDE SEQUENCE</scope>
    <source>
        <strain evidence="1">Mgbs1</strain>
    </source>
</reference>
<gene>
    <name evidence="1" type="ORF">ECE50_023595</name>
</gene>
<evidence type="ECO:0000313" key="2">
    <source>
        <dbReference type="Proteomes" id="UP000281028"/>
    </source>
</evidence>
<proteinExistence type="predicted"/>
<dbReference type="InterPro" id="IPR008969">
    <property type="entry name" value="CarboxyPept-like_regulatory"/>
</dbReference>
<name>A0A9Q5DCG3_9BACT</name>
<dbReference type="Pfam" id="PF13715">
    <property type="entry name" value="CarbopepD_reg_2"/>
    <property type="match status" value="1"/>
</dbReference>
<dbReference type="Proteomes" id="UP000281028">
    <property type="component" value="Unassembled WGS sequence"/>
</dbReference>
<accession>A0A9Q5DCG3</accession>